<sequence length="156" mass="17846">MSEPRDEQARQQRYEELLQQVGAALIGAAPQGWRRIDLIAKIAEGVQDFGLTVIMSDMSYAEVDTPPQAGQALLELRKLMYEPDRGAWLSARYVINPPGEFRIFYNYDHDPLWEPPIPPAYLERDLATYPRPAEKVPGWLRRSIEQARTSGRPEAH</sequence>
<dbReference type="InterPro" id="IPR036170">
    <property type="entry name" value="YezG-like_sf"/>
</dbReference>
<gene>
    <name evidence="1" type="ORF">ACFPCV_03655</name>
</gene>
<dbReference type="SUPFAM" id="SSF160424">
    <property type="entry name" value="BH3703-like"/>
    <property type="match status" value="1"/>
</dbReference>
<accession>A0ABV9RWF7</accession>
<dbReference type="EMBL" id="JBHSIS010000002">
    <property type="protein sequence ID" value="MFC4852587.1"/>
    <property type="molecule type" value="Genomic_DNA"/>
</dbReference>
<evidence type="ECO:0000313" key="1">
    <source>
        <dbReference type="EMBL" id="MFC4852587.1"/>
    </source>
</evidence>
<evidence type="ECO:0000313" key="2">
    <source>
        <dbReference type="Proteomes" id="UP001595859"/>
    </source>
</evidence>
<dbReference type="RefSeq" id="WP_378054433.1">
    <property type="nucleotide sequence ID" value="NZ_JBHSIS010000002.1"/>
</dbReference>
<name>A0ABV9RWF7_9PSEU</name>
<organism evidence="1 2">
    <name type="scientific">Actinophytocola glycyrrhizae</name>
    <dbReference type="NCBI Taxonomy" id="2044873"/>
    <lineage>
        <taxon>Bacteria</taxon>
        <taxon>Bacillati</taxon>
        <taxon>Actinomycetota</taxon>
        <taxon>Actinomycetes</taxon>
        <taxon>Pseudonocardiales</taxon>
        <taxon>Pseudonocardiaceae</taxon>
    </lineage>
</organism>
<protein>
    <recommendedName>
        <fullName evidence="3">DUF600 family protein</fullName>
    </recommendedName>
</protein>
<comment type="caution">
    <text evidence="1">The sequence shown here is derived from an EMBL/GenBank/DDBJ whole genome shotgun (WGS) entry which is preliminary data.</text>
</comment>
<evidence type="ECO:0008006" key="3">
    <source>
        <dbReference type="Google" id="ProtNLM"/>
    </source>
</evidence>
<proteinExistence type="predicted"/>
<keyword evidence="2" id="KW-1185">Reference proteome</keyword>
<dbReference type="Proteomes" id="UP001595859">
    <property type="component" value="Unassembled WGS sequence"/>
</dbReference>
<reference evidence="2" key="1">
    <citation type="journal article" date="2019" name="Int. J. Syst. Evol. Microbiol.">
        <title>The Global Catalogue of Microorganisms (GCM) 10K type strain sequencing project: providing services to taxonomists for standard genome sequencing and annotation.</title>
        <authorList>
            <consortium name="The Broad Institute Genomics Platform"/>
            <consortium name="The Broad Institute Genome Sequencing Center for Infectious Disease"/>
            <person name="Wu L."/>
            <person name="Ma J."/>
        </authorList>
    </citation>
    <scope>NUCLEOTIDE SEQUENCE [LARGE SCALE GENOMIC DNA]</scope>
    <source>
        <strain evidence="2">ZS-22-S1</strain>
    </source>
</reference>